<evidence type="ECO:0000313" key="2">
    <source>
        <dbReference type="EMBL" id="KIK76205.1"/>
    </source>
</evidence>
<sequence>MLARTKCRPHAPRKFIETRVPPKFQWPRNAQPDGSGGTTSQNIRDTQTNKTPQWSVVRRK</sequence>
<dbReference type="AlphaFoldDB" id="A0A0D0DF02"/>
<dbReference type="InParanoid" id="A0A0D0DF02"/>
<protein>
    <submittedName>
        <fullName evidence="2">Uncharacterized protein</fullName>
    </submittedName>
</protein>
<name>A0A0D0DF02_9AGAM</name>
<reference evidence="3" key="2">
    <citation type="submission" date="2015-01" db="EMBL/GenBank/DDBJ databases">
        <title>Evolutionary Origins and Diversification of the Mycorrhizal Mutualists.</title>
        <authorList>
            <consortium name="DOE Joint Genome Institute"/>
            <consortium name="Mycorrhizal Genomics Consortium"/>
            <person name="Kohler A."/>
            <person name="Kuo A."/>
            <person name="Nagy L.G."/>
            <person name="Floudas D."/>
            <person name="Copeland A."/>
            <person name="Barry K.W."/>
            <person name="Cichocki N."/>
            <person name="Veneault-Fourrey C."/>
            <person name="LaButti K."/>
            <person name="Lindquist E.A."/>
            <person name="Lipzen A."/>
            <person name="Lundell T."/>
            <person name="Morin E."/>
            <person name="Murat C."/>
            <person name="Riley R."/>
            <person name="Ohm R."/>
            <person name="Sun H."/>
            <person name="Tunlid A."/>
            <person name="Henrissat B."/>
            <person name="Grigoriev I.V."/>
            <person name="Hibbett D.S."/>
            <person name="Martin F."/>
        </authorList>
    </citation>
    <scope>NUCLEOTIDE SEQUENCE [LARGE SCALE GENOMIC DNA]</scope>
    <source>
        <strain evidence="3">Ve08.2h10</strain>
    </source>
</reference>
<feature type="compositionally biased region" description="Basic residues" evidence="1">
    <location>
        <begin position="1"/>
        <end position="13"/>
    </location>
</feature>
<gene>
    <name evidence="2" type="ORF">PAXRUDRAFT_443842</name>
</gene>
<dbReference type="HOGENOM" id="CLU_2942441_0_0_1"/>
<dbReference type="EMBL" id="KN827614">
    <property type="protein sequence ID" value="KIK76205.1"/>
    <property type="molecule type" value="Genomic_DNA"/>
</dbReference>
<feature type="region of interest" description="Disordered" evidence="1">
    <location>
        <begin position="1"/>
        <end position="60"/>
    </location>
</feature>
<accession>A0A0D0DF02</accession>
<feature type="compositionally biased region" description="Polar residues" evidence="1">
    <location>
        <begin position="38"/>
        <end position="54"/>
    </location>
</feature>
<reference evidence="2 3" key="1">
    <citation type="submission" date="2014-04" db="EMBL/GenBank/DDBJ databases">
        <authorList>
            <consortium name="DOE Joint Genome Institute"/>
            <person name="Kuo A."/>
            <person name="Kohler A."/>
            <person name="Jargeat P."/>
            <person name="Nagy L.G."/>
            <person name="Floudas D."/>
            <person name="Copeland A."/>
            <person name="Barry K.W."/>
            <person name="Cichocki N."/>
            <person name="Veneault-Fourrey C."/>
            <person name="LaButti K."/>
            <person name="Lindquist E.A."/>
            <person name="Lipzen A."/>
            <person name="Lundell T."/>
            <person name="Morin E."/>
            <person name="Murat C."/>
            <person name="Sun H."/>
            <person name="Tunlid A."/>
            <person name="Henrissat B."/>
            <person name="Grigoriev I.V."/>
            <person name="Hibbett D.S."/>
            <person name="Martin F."/>
            <person name="Nordberg H.P."/>
            <person name="Cantor M.N."/>
            <person name="Hua S.X."/>
        </authorList>
    </citation>
    <scope>NUCLEOTIDE SEQUENCE [LARGE SCALE GENOMIC DNA]</scope>
    <source>
        <strain evidence="2 3">Ve08.2h10</strain>
    </source>
</reference>
<organism evidence="2 3">
    <name type="scientific">Paxillus rubicundulus Ve08.2h10</name>
    <dbReference type="NCBI Taxonomy" id="930991"/>
    <lineage>
        <taxon>Eukaryota</taxon>
        <taxon>Fungi</taxon>
        <taxon>Dikarya</taxon>
        <taxon>Basidiomycota</taxon>
        <taxon>Agaricomycotina</taxon>
        <taxon>Agaricomycetes</taxon>
        <taxon>Agaricomycetidae</taxon>
        <taxon>Boletales</taxon>
        <taxon>Paxilineae</taxon>
        <taxon>Paxillaceae</taxon>
        <taxon>Paxillus</taxon>
    </lineage>
</organism>
<evidence type="ECO:0000256" key="1">
    <source>
        <dbReference type="SAM" id="MobiDB-lite"/>
    </source>
</evidence>
<proteinExistence type="predicted"/>
<keyword evidence="3" id="KW-1185">Reference proteome</keyword>
<dbReference type="Proteomes" id="UP000054538">
    <property type="component" value="Unassembled WGS sequence"/>
</dbReference>
<evidence type="ECO:0000313" key="3">
    <source>
        <dbReference type="Proteomes" id="UP000054538"/>
    </source>
</evidence>